<protein>
    <submittedName>
        <fullName evidence="2">Uncharacterized protein</fullName>
    </submittedName>
</protein>
<name>F0QQE1_MYCSL</name>
<gene>
    <name evidence="2" type="ordered locus">MSU_0167</name>
</gene>
<dbReference type="KEGG" id="mss:MSU_0167"/>
<keyword evidence="1" id="KW-0812">Transmembrane</keyword>
<evidence type="ECO:0000313" key="2">
    <source>
        <dbReference type="EMBL" id="ADX97711.1"/>
    </source>
</evidence>
<keyword evidence="3" id="KW-1185">Reference proteome</keyword>
<evidence type="ECO:0000313" key="3">
    <source>
        <dbReference type="Proteomes" id="UP000007484"/>
    </source>
</evidence>
<proteinExistence type="predicted"/>
<organism evidence="2 3">
    <name type="scientific">Mycoplasma suis (strain Illinois)</name>
    <dbReference type="NCBI Taxonomy" id="768700"/>
    <lineage>
        <taxon>Bacteria</taxon>
        <taxon>Bacillati</taxon>
        <taxon>Mycoplasmatota</taxon>
        <taxon>Mollicutes</taxon>
        <taxon>Mycoplasmataceae</taxon>
        <taxon>Mycoplasma</taxon>
    </lineage>
</organism>
<keyword evidence="1" id="KW-1133">Transmembrane helix</keyword>
<sequence>MVKSNSILFFGLKSIVLPVLLGVSGIAVVGGYGAANYFNVFGIKKEREIAPIEYILKEKDQSKDSTCFEWWGNGNERNMDKNVCQQIIQEKWNNQKDQQPDFWLRSENKDIVGALSNLINEEGKGNESISVELFLPIQNTELTSKSMNCFKKPIKDGKIEVSCTFTENAKRH</sequence>
<dbReference type="STRING" id="768700.MSU_0167"/>
<dbReference type="Proteomes" id="UP000007484">
    <property type="component" value="Chromosome"/>
</dbReference>
<feature type="transmembrane region" description="Helical" evidence="1">
    <location>
        <begin position="15"/>
        <end position="38"/>
    </location>
</feature>
<accession>F0QQE1</accession>
<keyword evidence="1" id="KW-0472">Membrane</keyword>
<dbReference type="HOGENOM" id="CLU_1609015_0_0_14"/>
<dbReference type="EMBL" id="CP002525">
    <property type="protein sequence ID" value="ADX97711.1"/>
    <property type="molecule type" value="Genomic_DNA"/>
</dbReference>
<evidence type="ECO:0000256" key="1">
    <source>
        <dbReference type="SAM" id="Phobius"/>
    </source>
</evidence>
<reference evidence="2 3" key="1">
    <citation type="journal article" date="2011" name="J. Bacteriol.">
        <title>Complete genome sequences of two hemotropic Mycoplasmas, Mycoplasma haemofelis strain Ohio2 and Mycoplasma suis strain Illinois.</title>
        <authorList>
            <person name="Messick J.B."/>
            <person name="Santos A.P."/>
            <person name="Guimaraes A.M."/>
        </authorList>
    </citation>
    <scope>NUCLEOTIDE SEQUENCE [LARGE SCALE GENOMIC DNA]</scope>
    <source>
        <strain evidence="2 3">Illinois</strain>
    </source>
</reference>
<dbReference type="AlphaFoldDB" id="F0QQE1"/>